<gene>
    <name evidence="2" type="ORF">KC207_15145</name>
</gene>
<dbReference type="Gene3D" id="3.30.70.100">
    <property type="match status" value="1"/>
</dbReference>
<sequence>MDITDITLVPVPRDRRSAFEEFSRRMAQVYLEHGATSVVDHWQVEDAVGQADFHAAEYAADALGDVAGLVSTGPSEAVVVTLTRWPSRDVRDRGVAAALADPRVVATLDEEPVFDGARVRGGTFEVSLEARRGADRPDTVVPEGDGRSPRR</sequence>
<organism evidence="2 3">
    <name type="scientific">Phycicoccus avicenniae</name>
    <dbReference type="NCBI Taxonomy" id="2828860"/>
    <lineage>
        <taxon>Bacteria</taxon>
        <taxon>Bacillati</taxon>
        <taxon>Actinomycetota</taxon>
        <taxon>Actinomycetes</taxon>
        <taxon>Micrococcales</taxon>
        <taxon>Intrasporangiaceae</taxon>
        <taxon>Phycicoccus</taxon>
    </lineage>
</organism>
<keyword evidence="3" id="KW-1185">Reference proteome</keyword>
<evidence type="ECO:0000313" key="3">
    <source>
        <dbReference type="Proteomes" id="UP000677016"/>
    </source>
</evidence>
<protein>
    <submittedName>
        <fullName evidence="2">DUF1428 family protein</fullName>
    </submittedName>
</protein>
<dbReference type="AlphaFoldDB" id="A0A941DAP1"/>
<dbReference type="InterPro" id="IPR011008">
    <property type="entry name" value="Dimeric_a/b-barrel"/>
</dbReference>
<dbReference type="EMBL" id="JAGSNF010000022">
    <property type="protein sequence ID" value="MBR7744631.1"/>
    <property type="molecule type" value="Genomic_DNA"/>
</dbReference>
<evidence type="ECO:0000256" key="1">
    <source>
        <dbReference type="SAM" id="MobiDB-lite"/>
    </source>
</evidence>
<dbReference type="Pfam" id="PF07237">
    <property type="entry name" value="DUF1428"/>
    <property type="match status" value="1"/>
</dbReference>
<comment type="caution">
    <text evidence="2">The sequence shown here is derived from an EMBL/GenBank/DDBJ whole genome shotgun (WGS) entry which is preliminary data.</text>
</comment>
<name>A0A941DAP1_9MICO</name>
<reference evidence="2" key="1">
    <citation type="submission" date="2021-04" db="EMBL/GenBank/DDBJ databases">
        <title>Phycicoccus avicenniae sp. nov., a novel endophytic actinomycetes isolated from branch of Avicennia mariana.</title>
        <authorList>
            <person name="Tuo L."/>
        </authorList>
    </citation>
    <scope>NUCLEOTIDE SEQUENCE</scope>
    <source>
        <strain evidence="2">BSK3Z-2</strain>
    </source>
</reference>
<dbReference type="RefSeq" id="WP_211604157.1">
    <property type="nucleotide sequence ID" value="NZ_JAGSNF010000022.1"/>
</dbReference>
<dbReference type="InterPro" id="IPR009874">
    <property type="entry name" value="DUF1428"/>
</dbReference>
<dbReference type="SUPFAM" id="SSF54909">
    <property type="entry name" value="Dimeric alpha+beta barrel"/>
    <property type="match status" value="1"/>
</dbReference>
<feature type="region of interest" description="Disordered" evidence="1">
    <location>
        <begin position="129"/>
        <end position="151"/>
    </location>
</feature>
<proteinExistence type="predicted"/>
<evidence type="ECO:0000313" key="2">
    <source>
        <dbReference type="EMBL" id="MBR7744631.1"/>
    </source>
</evidence>
<accession>A0A941DAP1</accession>
<dbReference type="Proteomes" id="UP000677016">
    <property type="component" value="Unassembled WGS sequence"/>
</dbReference>